<feature type="transmembrane region" description="Helical" evidence="2">
    <location>
        <begin position="12"/>
        <end position="35"/>
    </location>
</feature>
<evidence type="ECO:0000313" key="3">
    <source>
        <dbReference type="EMBL" id="PIZ36204.1"/>
    </source>
</evidence>
<keyword evidence="2" id="KW-1133">Transmembrane helix</keyword>
<evidence type="ECO:0000256" key="1">
    <source>
        <dbReference type="SAM" id="MobiDB-lite"/>
    </source>
</evidence>
<accession>A0A2M7T699</accession>
<keyword evidence="2" id="KW-0812">Transmembrane</keyword>
<sequence length="209" mass="21720">MFVSQIKVGAIFVGWITCLFLLFIMATAGIIALVATNADIATVPVQISSFATMSLNLIIFLAVFAAFFAGGYVSGRMAALAGALNGAMIVITTAITGFFLVMFMGIVGKNLGIDLMDPVSKTISSFSVFLFIATVFALGGSMLGGRFGEGYVDRLDLSLGITKPGAAKLGSGKQHQAAKPATAKPQPTALKQTKQSPKKPGSKQTKKAS</sequence>
<feature type="transmembrane region" description="Helical" evidence="2">
    <location>
        <begin position="86"/>
        <end position="106"/>
    </location>
</feature>
<feature type="transmembrane region" description="Helical" evidence="2">
    <location>
        <begin position="126"/>
        <end position="145"/>
    </location>
</feature>
<comment type="caution">
    <text evidence="3">The sequence shown here is derived from an EMBL/GenBank/DDBJ whole genome shotgun (WGS) entry which is preliminary data.</text>
</comment>
<proteinExistence type="predicted"/>
<name>A0A2M7T699_9ACTN</name>
<evidence type="ECO:0000313" key="4">
    <source>
        <dbReference type="Proteomes" id="UP000230956"/>
    </source>
</evidence>
<dbReference type="EMBL" id="PFNG01000212">
    <property type="protein sequence ID" value="PIZ36204.1"/>
    <property type="molecule type" value="Genomic_DNA"/>
</dbReference>
<feature type="compositionally biased region" description="Basic residues" evidence="1">
    <location>
        <begin position="196"/>
        <end position="209"/>
    </location>
</feature>
<feature type="transmembrane region" description="Helical" evidence="2">
    <location>
        <begin position="55"/>
        <end position="74"/>
    </location>
</feature>
<keyword evidence="2" id="KW-0472">Membrane</keyword>
<feature type="compositionally biased region" description="Low complexity" evidence="1">
    <location>
        <begin position="173"/>
        <end position="189"/>
    </location>
</feature>
<organism evidence="3 4">
    <name type="scientific">Candidatus Aquicultor secundus</name>
    <dbReference type="NCBI Taxonomy" id="1973895"/>
    <lineage>
        <taxon>Bacteria</taxon>
        <taxon>Bacillati</taxon>
        <taxon>Actinomycetota</taxon>
        <taxon>Candidatus Aquicultoria</taxon>
        <taxon>Candidatus Aquicultorales</taxon>
        <taxon>Candidatus Aquicultoraceae</taxon>
        <taxon>Candidatus Aquicultor</taxon>
    </lineage>
</organism>
<dbReference type="AlphaFoldDB" id="A0A2M7T699"/>
<gene>
    <name evidence="3" type="ORF">COY37_09070</name>
</gene>
<dbReference type="RefSeq" id="WP_286679342.1">
    <property type="nucleotide sequence ID" value="NZ_MNXI01000145.1"/>
</dbReference>
<feature type="region of interest" description="Disordered" evidence="1">
    <location>
        <begin position="168"/>
        <end position="209"/>
    </location>
</feature>
<reference evidence="4" key="1">
    <citation type="submission" date="2017-09" db="EMBL/GenBank/DDBJ databases">
        <title>Depth-based differentiation of microbial function through sediment-hosted aquifers and enrichment of novel symbionts in the deep terrestrial subsurface.</title>
        <authorList>
            <person name="Probst A.J."/>
            <person name="Ladd B."/>
            <person name="Jarett J.K."/>
            <person name="Geller-Mcgrath D.E."/>
            <person name="Sieber C.M.K."/>
            <person name="Emerson J.B."/>
            <person name="Anantharaman K."/>
            <person name="Thomas B.C."/>
            <person name="Malmstrom R."/>
            <person name="Stieglmeier M."/>
            <person name="Klingl A."/>
            <person name="Woyke T."/>
            <person name="Ryan C.M."/>
            <person name="Banfield J.F."/>
        </authorList>
    </citation>
    <scope>NUCLEOTIDE SEQUENCE [LARGE SCALE GENOMIC DNA]</scope>
</reference>
<evidence type="ECO:0000256" key="2">
    <source>
        <dbReference type="SAM" id="Phobius"/>
    </source>
</evidence>
<protein>
    <submittedName>
        <fullName evidence="3">Uncharacterized protein</fullName>
    </submittedName>
</protein>
<dbReference type="Proteomes" id="UP000230956">
    <property type="component" value="Unassembled WGS sequence"/>
</dbReference>